<accession>A0A1W6JV26</accession>
<dbReference type="Proteomes" id="UP000225564">
    <property type="component" value="Segment"/>
</dbReference>
<keyword evidence="1" id="KW-0472">Membrane</keyword>
<keyword evidence="3" id="KW-1185">Reference proteome</keyword>
<evidence type="ECO:0000313" key="2">
    <source>
        <dbReference type="EMBL" id="ARM71110.1"/>
    </source>
</evidence>
<organism evidence="2 3">
    <name type="scientific">Vibrio phage pVco-5</name>
    <dbReference type="NCBI Taxonomy" id="1965485"/>
    <lineage>
        <taxon>Viruses</taxon>
        <taxon>Duplodnaviria</taxon>
        <taxon>Heunggongvirae</taxon>
        <taxon>Uroviricota</taxon>
        <taxon>Caudoviricetes</taxon>
        <taxon>Schitoviridae</taxon>
        <taxon>Vicoquintavirus</taxon>
        <taxon>Vicoquintavirus Pvco5</taxon>
    </lineage>
</organism>
<protein>
    <submittedName>
        <fullName evidence="2">Uncharacterized protein</fullName>
    </submittedName>
</protein>
<dbReference type="EMBL" id="KY612839">
    <property type="protein sequence ID" value="ARM71110.1"/>
    <property type="molecule type" value="Genomic_DNA"/>
</dbReference>
<evidence type="ECO:0000256" key="1">
    <source>
        <dbReference type="SAM" id="Phobius"/>
    </source>
</evidence>
<keyword evidence="1" id="KW-1133">Transmembrane helix</keyword>
<evidence type="ECO:0000313" key="3">
    <source>
        <dbReference type="Proteomes" id="UP000225564"/>
    </source>
</evidence>
<reference evidence="2 3" key="1">
    <citation type="submission" date="2017-02" db="EMBL/GenBank/DDBJ databases">
        <title>Comeplete genome sequence of Bacteriophage pVco-5, that infects Vibrio corallilyticus.</title>
        <authorList>
            <person name="Kim H.J."/>
            <person name="Park S.C."/>
        </authorList>
    </citation>
    <scope>NUCLEOTIDE SEQUENCE [LARGE SCALE GENOMIC DNA]</scope>
</reference>
<keyword evidence="1" id="KW-0812">Transmembrane</keyword>
<feature type="transmembrane region" description="Helical" evidence="1">
    <location>
        <begin position="6"/>
        <end position="30"/>
    </location>
</feature>
<name>A0A1W6JV26_9CAUD</name>
<gene>
    <name evidence="2" type="ORF">pVco5_121</name>
</gene>
<sequence>MDIAQWLAHPLVVSLIVAFVVGVAGWFVLLKQLEIRQTTSEKTVEELKEHVAEKFTEVDKRFILLEEVTKDNKDIQNKILIQLHVIENEVKHLQKP</sequence>
<proteinExistence type="predicted"/>